<reference evidence="5" key="1">
    <citation type="submission" date="2015-12" db="EMBL/GenBank/DDBJ databases">
        <title>Update maize B73 reference genome by single molecule sequencing technologies.</title>
        <authorList>
            <consortium name="Maize Genome Sequencing Project"/>
            <person name="Ware D."/>
        </authorList>
    </citation>
    <scope>NUCLEOTIDE SEQUENCE [LARGE SCALE GENOMIC DNA]</scope>
    <source>
        <tissue evidence="5">Seedling</tissue>
    </source>
</reference>
<dbReference type="SMART" id="SM00105">
    <property type="entry name" value="ArfGap"/>
    <property type="match status" value="1"/>
</dbReference>
<dbReference type="PRINTS" id="PR00405">
    <property type="entry name" value="REVINTRACTNG"/>
</dbReference>
<evidence type="ECO:0000256" key="1">
    <source>
        <dbReference type="ARBA" id="ARBA00022723"/>
    </source>
</evidence>
<protein>
    <submittedName>
        <fullName evidence="5">Putative ADP-ribosylation factor GTPase-activating protein AGD14</fullName>
    </submittedName>
</protein>
<evidence type="ECO:0000256" key="4">
    <source>
        <dbReference type="SAM" id="MobiDB-lite"/>
    </source>
</evidence>
<keyword evidence="1" id="KW-0479">Metal-binding</keyword>
<dbReference type="FunFam" id="1.10.220.150:FF:000005">
    <property type="entry name" value="Arf-GAP domain and FG repeat-containing protein 1"/>
    <property type="match status" value="1"/>
</dbReference>
<dbReference type="STRING" id="4577.A0A1D6K164"/>
<evidence type="ECO:0000256" key="3">
    <source>
        <dbReference type="ARBA" id="ARBA00022833"/>
    </source>
</evidence>
<dbReference type="IntAct" id="A0A1D6K164">
    <property type="interactions" value="2"/>
</dbReference>
<name>A0A1D6K164_MAIZE</name>
<proteinExistence type="predicted"/>
<dbReference type="ExpressionAtlas" id="A0A1D6K164">
    <property type="expression patterns" value="baseline and differential"/>
</dbReference>
<dbReference type="PANTHER" id="PTHR46085:SF4">
    <property type="entry name" value="ADP-RIBOSYLATION FACTOR GTPASE-ACTIVATING PROTEIN AGD14-RELATED"/>
    <property type="match status" value="1"/>
</dbReference>
<feature type="compositionally biased region" description="Polar residues" evidence="4">
    <location>
        <begin position="212"/>
        <end position="240"/>
    </location>
</feature>
<dbReference type="AlphaFoldDB" id="A0A1D6K164"/>
<dbReference type="GO" id="GO:0005096">
    <property type="term" value="F:GTPase activator activity"/>
    <property type="evidence" value="ECO:0007669"/>
    <property type="project" value="InterPro"/>
</dbReference>
<dbReference type="CDD" id="cd08838">
    <property type="entry name" value="ArfGap_AGFG"/>
    <property type="match status" value="1"/>
</dbReference>
<organism evidence="5">
    <name type="scientific">Zea mays</name>
    <name type="common">Maize</name>
    <dbReference type="NCBI Taxonomy" id="4577"/>
    <lineage>
        <taxon>Eukaryota</taxon>
        <taxon>Viridiplantae</taxon>
        <taxon>Streptophyta</taxon>
        <taxon>Embryophyta</taxon>
        <taxon>Tracheophyta</taxon>
        <taxon>Spermatophyta</taxon>
        <taxon>Magnoliopsida</taxon>
        <taxon>Liliopsida</taxon>
        <taxon>Poales</taxon>
        <taxon>Poaceae</taxon>
        <taxon>PACMAD clade</taxon>
        <taxon>Panicoideae</taxon>
        <taxon>Andropogonodae</taxon>
        <taxon>Andropogoneae</taxon>
        <taxon>Tripsacinae</taxon>
        <taxon>Zea</taxon>
    </lineage>
</organism>
<dbReference type="Gene3D" id="1.10.220.150">
    <property type="entry name" value="Arf GTPase activating protein"/>
    <property type="match status" value="1"/>
</dbReference>
<keyword evidence="3" id="KW-0862">Zinc</keyword>
<feature type="region of interest" description="Disordered" evidence="4">
    <location>
        <begin position="206"/>
        <end position="247"/>
    </location>
</feature>
<gene>
    <name evidence="5" type="ORF">ZEAMMB73_Zm00001d028967</name>
</gene>
<dbReference type="InterPro" id="IPR044820">
    <property type="entry name" value="AGD14-like"/>
</dbReference>
<keyword evidence="2" id="KW-0863">Zinc-finger</keyword>
<dbReference type="InParanoid" id="A0A1D6K164"/>
<accession>A0A1D6K164</accession>
<dbReference type="Pfam" id="PF01412">
    <property type="entry name" value="ArfGap"/>
    <property type="match status" value="1"/>
</dbReference>
<dbReference type="InterPro" id="IPR001164">
    <property type="entry name" value="ArfGAP_dom"/>
</dbReference>
<dbReference type="InterPro" id="IPR038508">
    <property type="entry name" value="ArfGAP_dom_sf"/>
</dbReference>
<dbReference type="EMBL" id="CM007647">
    <property type="protein sequence ID" value="ONL97515.1"/>
    <property type="molecule type" value="Genomic_DNA"/>
</dbReference>
<feature type="region of interest" description="Disordered" evidence="4">
    <location>
        <begin position="125"/>
        <end position="168"/>
    </location>
</feature>
<dbReference type="SMR" id="A0A1D6K164"/>
<dbReference type="InterPro" id="IPR037278">
    <property type="entry name" value="ARFGAP/RecO"/>
</dbReference>
<dbReference type="PROSITE" id="PS50115">
    <property type="entry name" value="ARFGAP"/>
    <property type="match status" value="1"/>
</dbReference>
<dbReference type="PANTHER" id="PTHR46085">
    <property type="entry name" value="ARFGAP/RECO-RELATED"/>
    <property type="match status" value="1"/>
</dbReference>
<evidence type="ECO:0000256" key="2">
    <source>
        <dbReference type="ARBA" id="ARBA00022771"/>
    </source>
</evidence>
<dbReference type="SUPFAM" id="SSF57863">
    <property type="entry name" value="ArfGap/RecO-like zinc finger"/>
    <property type="match status" value="1"/>
</dbReference>
<dbReference type="GO" id="GO:0008270">
    <property type="term" value="F:zinc ion binding"/>
    <property type="evidence" value="ECO:0007669"/>
    <property type="project" value="UniProtKB-KW"/>
</dbReference>
<feature type="compositionally biased region" description="Basic and acidic residues" evidence="4">
    <location>
        <begin position="125"/>
        <end position="148"/>
    </location>
</feature>
<evidence type="ECO:0000313" key="5">
    <source>
        <dbReference type="EMBL" id="ONL97515.1"/>
    </source>
</evidence>
<sequence length="701" mass="76629">MAAASRKEEERNERVVRGLLKLPPNRRCVNCDGLGPQYVCTSFWTFICVSCSGIHREFTHRVKSVSMSTFSTQEVEALQKGGNQRAKESFLKDFDTQKMRLPDSSNSGSLRDFIKAVYVERRYAGGRFSERPPRDKQNQKAHEEEHRRPNSYHSFSQSPPYDYQYEEGRNGKRSAFLSRKPGSDKGHQGKISGFCYSSHSLHQRMSRDGFTGENSVSRTSNCSGSSISDTVRTAPQSPNFPDSGCFSPPVVQDQSNVHSSCGLTSSQRAVSAGDLDSISLKSGKSNLSDLIFENDNVHRTEKSSNSAAPSFIAFSDAISAPNQASFDSKASQEHHVTTIDQSVDLFSNTLTETPSADKVIPTAHSMDNAGWATFDTPPEQKQPALTGLSYVSATSIDKQALNHDLFSSESNDELTWFRSSKDDASVTNHNQSTATSLDTCSSEVRNIFVFYVNINELEAGKARAKRNHAKQGLSLMLHIFCLNSLLSLPLQPWSIFDASSGSTQYTVKGDLSLMTSRLQEPKGTMNENSSQLWHSFDDANGIVCAQPRIDDHSNTASISLSTSNPFVCSIVLKESYDDDSHKVLMGELTPNTLIAASSEPSLGGPSTEQMPLNPFDLPFDTQSGTPDLFMDVSSLQEALPSPDLPTFLDGLPERWFSSSSCAYVPSASASHGGLPCLVERGPNCSLLNIPVGTLSAGNPFV</sequence>